<evidence type="ECO:0000256" key="1">
    <source>
        <dbReference type="SAM" id="MobiDB-lite"/>
    </source>
</evidence>
<dbReference type="EMBL" id="CAJNOC010000438">
    <property type="protein sequence ID" value="CAF0761609.1"/>
    <property type="molecule type" value="Genomic_DNA"/>
</dbReference>
<reference evidence="2" key="1">
    <citation type="submission" date="2021-02" db="EMBL/GenBank/DDBJ databases">
        <authorList>
            <person name="Nowell W R."/>
        </authorList>
    </citation>
    <scope>NUCLEOTIDE SEQUENCE</scope>
    <source>
        <strain evidence="2">Ploen Becks lab</strain>
    </source>
</reference>
<gene>
    <name evidence="2" type="ORF">OXX778_LOCUS4461</name>
</gene>
<sequence length="546" mass="62408">MLTTAIETIPKSVALTEPTLLSNLKLIKISDKIYNTNSTPKKPIENLKKNVILSTSSESSMDETQNNEIDTNKCSSNINLKDIYNSLNEIDDSNTKEILNDYFFNDNFIYEPNTNQTPVSSTKPILPKAKNRNFEFNEWYDGLCDWQTIHSYPSFKAYIQNFKNKLKNKRNELEFDQELGFYVPVFKLKPPQQLQQQQQQQQTQKIITNPANLNTLNNMYASNKLMRELNKLAMNQSEYGRRSSSATSNKRCLSIKPAALPFSLSTENNFYSHLQIRSDELDRQKNQTKNYRLDYKNLNAKLAQEHLSSVKATNQMYYDQNDEDDMRNKFLYHKSESDTILKNFGSSSNSYLLNNNHSLSNINSNVLRVSSLSVNNGNQLMSTNEILEKHRFYLDNSDVMLNEQVNNEIMTNQMYLKSNYQKSKKIGANNKPLGVNTGSNSGLYLHNSPKSDVKNADGMELNVTNSMPSSGNTSLPPIISGKRINLPLGQHSLDNAVPNSSTSVRKTGNYRSKSRIETNDKPKRMELKTTRVTFHFKISKSKSVSD</sequence>
<keyword evidence="3" id="KW-1185">Reference proteome</keyword>
<organism evidence="2 3">
    <name type="scientific">Brachionus calyciflorus</name>
    <dbReference type="NCBI Taxonomy" id="104777"/>
    <lineage>
        <taxon>Eukaryota</taxon>
        <taxon>Metazoa</taxon>
        <taxon>Spiralia</taxon>
        <taxon>Gnathifera</taxon>
        <taxon>Rotifera</taxon>
        <taxon>Eurotatoria</taxon>
        <taxon>Monogononta</taxon>
        <taxon>Pseudotrocha</taxon>
        <taxon>Ploima</taxon>
        <taxon>Brachionidae</taxon>
        <taxon>Brachionus</taxon>
    </lineage>
</organism>
<accession>A0A813Q3X5</accession>
<feature type="compositionally biased region" description="Polar residues" evidence="1">
    <location>
        <begin position="497"/>
        <end position="511"/>
    </location>
</feature>
<proteinExistence type="predicted"/>
<evidence type="ECO:0000313" key="2">
    <source>
        <dbReference type="EMBL" id="CAF0761609.1"/>
    </source>
</evidence>
<comment type="caution">
    <text evidence="2">The sequence shown here is derived from an EMBL/GenBank/DDBJ whole genome shotgun (WGS) entry which is preliminary data.</text>
</comment>
<dbReference type="Proteomes" id="UP000663879">
    <property type="component" value="Unassembled WGS sequence"/>
</dbReference>
<feature type="region of interest" description="Disordered" evidence="1">
    <location>
        <begin position="493"/>
        <end position="516"/>
    </location>
</feature>
<dbReference type="OrthoDB" id="10478972at2759"/>
<dbReference type="AlphaFoldDB" id="A0A813Q3X5"/>
<evidence type="ECO:0000313" key="3">
    <source>
        <dbReference type="Proteomes" id="UP000663879"/>
    </source>
</evidence>
<name>A0A813Q3X5_9BILA</name>
<protein>
    <submittedName>
        <fullName evidence="2">Uncharacterized protein</fullName>
    </submittedName>
</protein>